<dbReference type="PANTHER" id="PTHR47572">
    <property type="entry name" value="LIPOPROTEIN-RELATED"/>
    <property type="match status" value="1"/>
</dbReference>
<keyword evidence="1" id="KW-0732">Signal</keyword>
<reference evidence="2 3" key="1">
    <citation type="submission" date="2024-06" db="EMBL/GenBank/DDBJ databases">
        <authorList>
            <person name="Chen R.Y."/>
        </authorList>
    </citation>
    <scope>NUCLEOTIDE SEQUENCE [LARGE SCALE GENOMIC DNA]</scope>
    <source>
        <strain evidence="2 3">D2</strain>
    </source>
</reference>
<name>A0ABV1REE9_9ALTE</name>
<organism evidence="2 3">
    <name type="scientific">Catenovulum sediminis</name>
    <dbReference type="NCBI Taxonomy" id="1740262"/>
    <lineage>
        <taxon>Bacteria</taxon>
        <taxon>Pseudomonadati</taxon>
        <taxon>Pseudomonadota</taxon>
        <taxon>Gammaproteobacteria</taxon>
        <taxon>Alteromonadales</taxon>
        <taxon>Alteromonadaceae</taxon>
        <taxon>Catenovulum</taxon>
    </lineage>
</organism>
<evidence type="ECO:0008006" key="4">
    <source>
        <dbReference type="Google" id="ProtNLM"/>
    </source>
</evidence>
<dbReference type="SUPFAM" id="SSF63829">
    <property type="entry name" value="Calcium-dependent phosphotriesterase"/>
    <property type="match status" value="1"/>
</dbReference>
<gene>
    <name evidence="2" type="ORF">ABS311_05325</name>
</gene>
<dbReference type="Gene3D" id="2.120.10.30">
    <property type="entry name" value="TolB, C-terminal domain"/>
    <property type="match status" value="1"/>
</dbReference>
<protein>
    <recommendedName>
        <fullName evidence="4">SMP-30/Gluconolactonase/LRE-like region domain-containing protein</fullName>
    </recommendedName>
</protein>
<feature type="signal peptide" evidence="1">
    <location>
        <begin position="1"/>
        <end position="19"/>
    </location>
</feature>
<comment type="caution">
    <text evidence="2">The sequence shown here is derived from an EMBL/GenBank/DDBJ whole genome shotgun (WGS) entry which is preliminary data.</text>
</comment>
<proteinExistence type="predicted"/>
<feature type="chain" id="PRO_5045807194" description="SMP-30/Gluconolactonase/LRE-like region domain-containing protein" evidence="1">
    <location>
        <begin position="20"/>
        <end position="352"/>
    </location>
</feature>
<dbReference type="InterPro" id="IPR011042">
    <property type="entry name" value="6-blade_b-propeller_TolB-like"/>
</dbReference>
<evidence type="ECO:0000313" key="3">
    <source>
        <dbReference type="Proteomes" id="UP001467690"/>
    </source>
</evidence>
<dbReference type="RefSeq" id="WP_350400959.1">
    <property type="nucleotide sequence ID" value="NZ_JBELOE010000102.1"/>
</dbReference>
<dbReference type="Proteomes" id="UP001467690">
    <property type="component" value="Unassembled WGS sequence"/>
</dbReference>
<accession>A0ABV1REE9</accession>
<dbReference type="InterPro" id="IPR051262">
    <property type="entry name" value="SMP-30/CGR1_Lactonase"/>
</dbReference>
<sequence>MYKNRIFAAAAFTFLSACASQQAEIKSAEIVNNKRPAKLFATLPDNCPTPDAFDIAPNGSLTLSCVNYANKGQKPGVLLTLDEAGNSRLLVDLSQLPGNKKSRPMGIAYAPDGALYVADNLGGNQGRLLKLTFNGEKLVNSEIIATGLSSPNGLRYYNGSLYLTQLRLPKIKSQGAITSGLYRFSVDDRNIKVPSDGSSKHLIFSTQTKNPDRQFGLDGLVFDKAGNLYIGNLGDGIIYKLKLDPQGNVDSHQVYATVDNTIGPDGISIDDAGNLYLAGFVSNQIIKIDINKQVTIIAEYPDNDGSGGQIDQPADLIVYGDKLVISNFDLMTGKGIVNQGHGKPYTLSYIQL</sequence>
<evidence type="ECO:0000256" key="1">
    <source>
        <dbReference type="SAM" id="SignalP"/>
    </source>
</evidence>
<evidence type="ECO:0000313" key="2">
    <source>
        <dbReference type="EMBL" id="MER2491301.1"/>
    </source>
</evidence>
<dbReference type="PROSITE" id="PS51257">
    <property type="entry name" value="PROKAR_LIPOPROTEIN"/>
    <property type="match status" value="1"/>
</dbReference>
<dbReference type="EMBL" id="JBELOE010000102">
    <property type="protein sequence ID" value="MER2491301.1"/>
    <property type="molecule type" value="Genomic_DNA"/>
</dbReference>
<dbReference type="PANTHER" id="PTHR47572:SF4">
    <property type="entry name" value="LACTONASE DRP35"/>
    <property type="match status" value="1"/>
</dbReference>
<keyword evidence="3" id="KW-1185">Reference proteome</keyword>